<dbReference type="InterPro" id="IPR008927">
    <property type="entry name" value="6-PGluconate_DH-like_C_sf"/>
</dbReference>
<protein>
    <recommendedName>
        <fullName evidence="1">3-hydroxyacyl-CoA dehydrogenase C-terminal domain-containing protein</fullName>
    </recommendedName>
</protein>
<organism evidence="2 3">
    <name type="scientific">Hymenobacter koreensis</name>
    <dbReference type="NCBI Taxonomy" id="1084523"/>
    <lineage>
        <taxon>Bacteria</taxon>
        <taxon>Pseudomonadati</taxon>
        <taxon>Bacteroidota</taxon>
        <taxon>Cytophagia</taxon>
        <taxon>Cytophagales</taxon>
        <taxon>Hymenobacteraceae</taxon>
        <taxon>Hymenobacter</taxon>
    </lineage>
</organism>
<dbReference type="EMBL" id="BAABHA010000015">
    <property type="protein sequence ID" value="GAA4390256.1"/>
    <property type="molecule type" value="Genomic_DNA"/>
</dbReference>
<evidence type="ECO:0000313" key="2">
    <source>
        <dbReference type="EMBL" id="GAA4390256.1"/>
    </source>
</evidence>
<dbReference type="Pfam" id="PF00725">
    <property type="entry name" value="3HCDH"/>
    <property type="match status" value="1"/>
</dbReference>
<dbReference type="PANTHER" id="PTHR48075">
    <property type="entry name" value="3-HYDROXYACYL-COA DEHYDROGENASE FAMILY PROTEIN"/>
    <property type="match status" value="1"/>
</dbReference>
<comment type="caution">
    <text evidence="2">The sequence shown here is derived from an EMBL/GenBank/DDBJ whole genome shotgun (WGS) entry which is preliminary data.</text>
</comment>
<reference evidence="3" key="1">
    <citation type="journal article" date="2019" name="Int. J. Syst. Evol. Microbiol.">
        <title>The Global Catalogue of Microorganisms (GCM) 10K type strain sequencing project: providing services to taxonomists for standard genome sequencing and annotation.</title>
        <authorList>
            <consortium name="The Broad Institute Genomics Platform"/>
            <consortium name="The Broad Institute Genome Sequencing Center for Infectious Disease"/>
            <person name="Wu L."/>
            <person name="Ma J."/>
        </authorList>
    </citation>
    <scope>NUCLEOTIDE SEQUENCE [LARGE SCALE GENOMIC DNA]</scope>
    <source>
        <strain evidence="3">JCM 17924</strain>
    </source>
</reference>
<dbReference type="PANTHER" id="PTHR48075:SF5">
    <property type="entry name" value="3-HYDROXYBUTYRYL-COA DEHYDROGENASE"/>
    <property type="match status" value="1"/>
</dbReference>
<evidence type="ECO:0000313" key="3">
    <source>
        <dbReference type="Proteomes" id="UP001500454"/>
    </source>
</evidence>
<dbReference type="RefSeq" id="WP_345226897.1">
    <property type="nucleotide sequence ID" value="NZ_BAABHA010000015.1"/>
</dbReference>
<keyword evidence="3" id="KW-1185">Reference proteome</keyword>
<name>A0ABP8JG63_9BACT</name>
<dbReference type="SUPFAM" id="SSF48179">
    <property type="entry name" value="6-phosphogluconate dehydrogenase C-terminal domain-like"/>
    <property type="match status" value="1"/>
</dbReference>
<proteinExistence type="predicted"/>
<dbReference type="InterPro" id="IPR006108">
    <property type="entry name" value="3HC_DH_C"/>
</dbReference>
<feature type="domain" description="3-hydroxyacyl-CoA dehydrogenase C-terminal" evidence="1">
    <location>
        <begin position="144"/>
        <end position="228"/>
    </location>
</feature>
<sequence length="232" mass="25848">MHLLVLDGHHVAAELRQKFGPQHQYTFVPEADTRLVDDVEPAMQVLDDVLPTIDVVFDFGNYGPLYEEREGVVVFVEAATESLASRFGGRNRPSYPVFGFCGLPTLLNRPLLETSLLAASDADRLAEICATLGTDFQVVEDRVGLITPRVICMIINEACFTLQEGTASVRDIDLGMKLGTNYPKGPFEWANAIGVARVYEVLEALWQDTHDERYKICPLLKRMVQQGESFAL</sequence>
<dbReference type="InterPro" id="IPR013328">
    <property type="entry name" value="6PGD_dom2"/>
</dbReference>
<dbReference type="Gene3D" id="1.10.1040.10">
    <property type="entry name" value="N-(1-d-carboxylethyl)-l-norvaline Dehydrogenase, domain 2"/>
    <property type="match status" value="1"/>
</dbReference>
<dbReference type="Proteomes" id="UP001500454">
    <property type="component" value="Unassembled WGS sequence"/>
</dbReference>
<gene>
    <name evidence="2" type="ORF">GCM10023186_38250</name>
</gene>
<evidence type="ECO:0000259" key="1">
    <source>
        <dbReference type="Pfam" id="PF00725"/>
    </source>
</evidence>
<accession>A0ABP8JG63</accession>